<comment type="caution">
    <text evidence="3">The sequence shown here is derived from an EMBL/GenBank/DDBJ whole genome shotgun (WGS) entry which is preliminary data.</text>
</comment>
<dbReference type="Proteomes" id="UP001082703">
    <property type="component" value="Unassembled WGS sequence"/>
</dbReference>
<evidence type="ECO:0000259" key="2">
    <source>
        <dbReference type="Pfam" id="PF14317"/>
    </source>
</evidence>
<feature type="transmembrane region" description="Helical" evidence="1">
    <location>
        <begin position="58"/>
        <end position="79"/>
    </location>
</feature>
<reference evidence="3 4" key="1">
    <citation type="submission" date="2022-11" db="EMBL/GenBank/DDBJ databases">
        <authorList>
            <person name="Caiyu Z."/>
        </authorList>
    </citation>
    <scope>NUCLEOTIDE SEQUENCE [LARGE SCALE GENOMIC DNA]</scope>
    <source>
        <strain evidence="3 4">YR-4</strain>
    </source>
</reference>
<keyword evidence="1" id="KW-0812">Transmembrane</keyword>
<dbReference type="InterPro" id="IPR025588">
    <property type="entry name" value="YcxB-like_C"/>
</dbReference>
<keyword evidence="1" id="KW-1133">Transmembrane helix</keyword>
<dbReference type="Pfam" id="PF14317">
    <property type="entry name" value="YcxB"/>
    <property type="match status" value="1"/>
</dbReference>
<dbReference type="EMBL" id="JAPOHA010000014">
    <property type="protein sequence ID" value="MCY1715010.1"/>
    <property type="molecule type" value="Genomic_DNA"/>
</dbReference>
<sequence length="186" mass="21654">MMYPIVYQFKSTMDDYREMTFFSTFSFRKGQNIAILLTWITGTTAFLLDLAKVIKMTATIHLCALMVAVTMPVLFVSYLTNVRRFKINGADYRKKTHTVLLGKDDIQYKESGNIHTGADKWDDIAYAFETDHLFLLYRTSNNAVLLPKRSTTEKQIEETRICLQEKLGVRFKIRCRTKPRKKAQTE</sequence>
<dbReference type="RefSeq" id="WP_268059070.1">
    <property type="nucleotide sequence ID" value="NZ_JAPOHA010000014.1"/>
</dbReference>
<keyword evidence="1" id="KW-0472">Membrane</keyword>
<keyword evidence="4" id="KW-1185">Reference proteome</keyword>
<evidence type="ECO:0000256" key="1">
    <source>
        <dbReference type="SAM" id="Phobius"/>
    </source>
</evidence>
<name>A0ABT4BVS8_9FIRM</name>
<protein>
    <submittedName>
        <fullName evidence="3">YcxB family protein</fullName>
    </submittedName>
</protein>
<feature type="transmembrane region" description="Helical" evidence="1">
    <location>
        <begin position="33"/>
        <end position="51"/>
    </location>
</feature>
<accession>A0ABT4BVS8</accession>
<proteinExistence type="predicted"/>
<evidence type="ECO:0000313" key="3">
    <source>
        <dbReference type="EMBL" id="MCY1715010.1"/>
    </source>
</evidence>
<evidence type="ECO:0000313" key="4">
    <source>
        <dbReference type="Proteomes" id="UP001082703"/>
    </source>
</evidence>
<organism evidence="3 4">
    <name type="scientific">Caproiciproducens galactitolivorans</name>
    <dbReference type="NCBI Taxonomy" id="642589"/>
    <lineage>
        <taxon>Bacteria</taxon>
        <taxon>Bacillati</taxon>
        <taxon>Bacillota</taxon>
        <taxon>Clostridia</taxon>
        <taxon>Eubacteriales</taxon>
        <taxon>Acutalibacteraceae</taxon>
        <taxon>Caproiciproducens</taxon>
    </lineage>
</organism>
<feature type="domain" description="YcxB-like C-terminal" evidence="2">
    <location>
        <begin position="104"/>
        <end position="158"/>
    </location>
</feature>
<gene>
    <name evidence="3" type="ORF">OUY18_12200</name>
</gene>